<name>A0ACD3BE85_9AGAR</name>
<protein>
    <submittedName>
        <fullName evidence="1">Uncharacterized protein</fullName>
    </submittedName>
</protein>
<keyword evidence="2" id="KW-1185">Reference proteome</keyword>
<evidence type="ECO:0000313" key="1">
    <source>
        <dbReference type="EMBL" id="TFK75959.1"/>
    </source>
</evidence>
<accession>A0ACD3BE85</accession>
<evidence type="ECO:0000313" key="2">
    <source>
        <dbReference type="Proteomes" id="UP000308600"/>
    </source>
</evidence>
<organism evidence="1 2">
    <name type="scientific">Pluteus cervinus</name>
    <dbReference type="NCBI Taxonomy" id="181527"/>
    <lineage>
        <taxon>Eukaryota</taxon>
        <taxon>Fungi</taxon>
        <taxon>Dikarya</taxon>
        <taxon>Basidiomycota</taxon>
        <taxon>Agaricomycotina</taxon>
        <taxon>Agaricomycetes</taxon>
        <taxon>Agaricomycetidae</taxon>
        <taxon>Agaricales</taxon>
        <taxon>Pluteineae</taxon>
        <taxon>Pluteaceae</taxon>
        <taxon>Pluteus</taxon>
    </lineage>
</organism>
<reference evidence="1 2" key="1">
    <citation type="journal article" date="2019" name="Nat. Ecol. Evol.">
        <title>Megaphylogeny resolves global patterns of mushroom evolution.</title>
        <authorList>
            <person name="Varga T."/>
            <person name="Krizsan K."/>
            <person name="Foldi C."/>
            <person name="Dima B."/>
            <person name="Sanchez-Garcia M."/>
            <person name="Sanchez-Ramirez S."/>
            <person name="Szollosi G.J."/>
            <person name="Szarkandi J.G."/>
            <person name="Papp V."/>
            <person name="Albert L."/>
            <person name="Andreopoulos W."/>
            <person name="Angelini C."/>
            <person name="Antonin V."/>
            <person name="Barry K.W."/>
            <person name="Bougher N.L."/>
            <person name="Buchanan P."/>
            <person name="Buyck B."/>
            <person name="Bense V."/>
            <person name="Catcheside P."/>
            <person name="Chovatia M."/>
            <person name="Cooper J."/>
            <person name="Damon W."/>
            <person name="Desjardin D."/>
            <person name="Finy P."/>
            <person name="Geml J."/>
            <person name="Haridas S."/>
            <person name="Hughes K."/>
            <person name="Justo A."/>
            <person name="Karasinski D."/>
            <person name="Kautmanova I."/>
            <person name="Kiss B."/>
            <person name="Kocsube S."/>
            <person name="Kotiranta H."/>
            <person name="LaButti K.M."/>
            <person name="Lechner B.E."/>
            <person name="Liimatainen K."/>
            <person name="Lipzen A."/>
            <person name="Lukacs Z."/>
            <person name="Mihaltcheva S."/>
            <person name="Morgado L.N."/>
            <person name="Niskanen T."/>
            <person name="Noordeloos M.E."/>
            <person name="Ohm R.A."/>
            <person name="Ortiz-Santana B."/>
            <person name="Ovrebo C."/>
            <person name="Racz N."/>
            <person name="Riley R."/>
            <person name="Savchenko A."/>
            <person name="Shiryaev A."/>
            <person name="Soop K."/>
            <person name="Spirin V."/>
            <person name="Szebenyi C."/>
            <person name="Tomsovsky M."/>
            <person name="Tulloss R.E."/>
            <person name="Uehling J."/>
            <person name="Grigoriev I.V."/>
            <person name="Vagvolgyi C."/>
            <person name="Papp T."/>
            <person name="Martin F.M."/>
            <person name="Miettinen O."/>
            <person name="Hibbett D.S."/>
            <person name="Nagy L.G."/>
        </authorList>
    </citation>
    <scope>NUCLEOTIDE SEQUENCE [LARGE SCALE GENOMIC DNA]</scope>
    <source>
        <strain evidence="1 2">NL-1719</strain>
    </source>
</reference>
<proteinExistence type="predicted"/>
<gene>
    <name evidence="1" type="ORF">BDN72DRAFT_831394</name>
</gene>
<sequence>MATPQTQTTTTSSPLLEIYPYVLSFLKGTFSLCLYFARLVGQFSSFLLHLSPLPFLPGIVLYVIAPVLLVLNAILHLFLWSPFSIVIYWLDVLYPLYAFGGAACIVAGLLAWGGRSVTTLLVTIALASTPSEEKQESKPLPRKSTPEPEVKPILPTPVSKGKEKEVVKERKIRGRRLSTFSRRPRKTVIKDSDSDYEWKTASDS</sequence>
<dbReference type="Proteomes" id="UP000308600">
    <property type="component" value="Unassembled WGS sequence"/>
</dbReference>
<dbReference type="EMBL" id="ML208261">
    <property type="protein sequence ID" value="TFK75959.1"/>
    <property type="molecule type" value="Genomic_DNA"/>
</dbReference>